<dbReference type="SUPFAM" id="SSF51735">
    <property type="entry name" value="NAD(P)-binding Rossmann-fold domains"/>
    <property type="match status" value="1"/>
</dbReference>
<proteinExistence type="inferred from homology"/>
<feature type="non-terminal residue" evidence="3">
    <location>
        <position position="1"/>
    </location>
</feature>
<sequence length="196" mass="21322">VSDPESVQNASKETIEQLGQVSILVNNAGIAHIGTAETTSEEDFDRILKINAKGVYNCLHHVLPSMVEAKTGVVLNLASIASRLGISERFAYSASKGAVLAMTLSVAKDYVDKGIRCNCLCPGRVQTPFVDGYLKEYYPDEEKRAEMFRKLSEYQPMGRMGQPEEIAALATFLCSDEAAFITGSAYDVDGGTMLLR</sequence>
<dbReference type="AlphaFoldDB" id="A0A382TJU8"/>
<dbReference type="CDD" id="cd05233">
    <property type="entry name" value="SDR_c"/>
    <property type="match status" value="1"/>
</dbReference>
<dbReference type="PRINTS" id="PR00081">
    <property type="entry name" value="GDHRDH"/>
</dbReference>
<dbReference type="Gene3D" id="3.40.50.720">
    <property type="entry name" value="NAD(P)-binding Rossmann-like Domain"/>
    <property type="match status" value="1"/>
</dbReference>
<dbReference type="PROSITE" id="PS00061">
    <property type="entry name" value="ADH_SHORT"/>
    <property type="match status" value="1"/>
</dbReference>
<dbReference type="PANTHER" id="PTHR24321">
    <property type="entry name" value="DEHYDROGENASES, SHORT CHAIN"/>
    <property type="match status" value="1"/>
</dbReference>
<dbReference type="Pfam" id="PF13561">
    <property type="entry name" value="adh_short_C2"/>
    <property type="match status" value="1"/>
</dbReference>
<comment type="similarity">
    <text evidence="1">Belongs to the short-chain dehydrogenases/reductases (SDR) family.</text>
</comment>
<dbReference type="InterPro" id="IPR020904">
    <property type="entry name" value="Sc_DH/Rdtase_CS"/>
</dbReference>
<evidence type="ECO:0008006" key="4">
    <source>
        <dbReference type="Google" id="ProtNLM"/>
    </source>
</evidence>
<dbReference type="PANTHER" id="PTHR24321:SF8">
    <property type="entry name" value="ESTRADIOL 17-BETA-DEHYDROGENASE 8-RELATED"/>
    <property type="match status" value="1"/>
</dbReference>
<dbReference type="GO" id="GO:0016491">
    <property type="term" value="F:oxidoreductase activity"/>
    <property type="evidence" value="ECO:0007669"/>
    <property type="project" value="UniProtKB-KW"/>
</dbReference>
<protein>
    <recommendedName>
        <fullName evidence="4">Short-chain dehydrogenase</fullName>
    </recommendedName>
</protein>
<evidence type="ECO:0000256" key="1">
    <source>
        <dbReference type="ARBA" id="ARBA00006484"/>
    </source>
</evidence>
<dbReference type="PRINTS" id="PR00080">
    <property type="entry name" value="SDRFAMILY"/>
</dbReference>
<accession>A0A382TJU8</accession>
<gene>
    <name evidence="3" type="ORF">METZ01_LOCUS374565</name>
</gene>
<dbReference type="EMBL" id="UINC01136759">
    <property type="protein sequence ID" value="SVD21711.1"/>
    <property type="molecule type" value="Genomic_DNA"/>
</dbReference>
<dbReference type="InterPro" id="IPR002347">
    <property type="entry name" value="SDR_fam"/>
</dbReference>
<keyword evidence="2" id="KW-0560">Oxidoreductase</keyword>
<dbReference type="InterPro" id="IPR036291">
    <property type="entry name" value="NAD(P)-bd_dom_sf"/>
</dbReference>
<name>A0A382TJU8_9ZZZZ</name>
<reference evidence="3" key="1">
    <citation type="submission" date="2018-05" db="EMBL/GenBank/DDBJ databases">
        <authorList>
            <person name="Lanie J.A."/>
            <person name="Ng W.-L."/>
            <person name="Kazmierczak K.M."/>
            <person name="Andrzejewski T.M."/>
            <person name="Davidsen T.M."/>
            <person name="Wayne K.J."/>
            <person name="Tettelin H."/>
            <person name="Glass J.I."/>
            <person name="Rusch D."/>
            <person name="Podicherti R."/>
            <person name="Tsui H.-C.T."/>
            <person name="Winkler M.E."/>
        </authorList>
    </citation>
    <scope>NUCLEOTIDE SEQUENCE</scope>
</reference>
<organism evidence="3">
    <name type="scientific">marine metagenome</name>
    <dbReference type="NCBI Taxonomy" id="408172"/>
    <lineage>
        <taxon>unclassified sequences</taxon>
        <taxon>metagenomes</taxon>
        <taxon>ecological metagenomes</taxon>
    </lineage>
</organism>
<evidence type="ECO:0000256" key="2">
    <source>
        <dbReference type="ARBA" id="ARBA00023002"/>
    </source>
</evidence>
<evidence type="ECO:0000313" key="3">
    <source>
        <dbReference type="EMBL" id="SVD21711.1"/>
    </source>
</evidence>
<dbReference type="FunFam" id="3.40.50.720:FF:000084">
    <property type="entry name" value="Short-chain dehydrogenase reductase"/>
    <property type="match status" value="1"/>
</dbReference>